<evidence type="ECO:0000313" key="1">
    <source>
        <dbReference type="EMBL" id="KAK7012695.1"/>
    </source>
</evidence>
<organism evidence="1 2">
    <name type="scientific">Favolaschia claudopus</name>
    <dbReference type="NCBI Taxonomy" id="2862362"/>
    <lineage>
        <taxon>Eukaryota</taxon>
        <taxon>Fungi</taxon>
        <taxon>Dikarya</taxon>
        <taxon>Basidiomycota</taxon>
        <taxon>Agaricomycotina</taxon>
        <taxon>Agaricomycetes</taxon>
        <taxon>Agaricomycetidae</taxon>
        <taxon>Agaricales</taxon>
        <taxon>Marasmiineae</taxon>
        <taxon>Mycenaceae</taxon>
        <taxon>Favolaschia</taxon>
    </lineage>
</organism>
<proteinExistence type="predicted"/>
<gene>
    <name evidence="1" type="ORF">R3P38DRAFT_1579093</name>
</gene>
<accession>A0AAW0AIR1</accession>
<evidence type="ECO:0000313" key="2">
    <source>
        <dbReference type="Proteomes" id="UP001362999"/>
    </source>
</evidence>
<dbReference type="EMBL" id="JAWWNJ010000064">
    <property type="protein sequence ID" value="KAK7012695.1"/>
    <property type="molecule type" value="Genomic_DNA"/>
</dbReference>
<keyword evidence="2" id="KW-1185">Reference proteome</keyword>
<sequence>MLRRIQRITEDIPFKRHSPRFTLSSRFWHVRFSSAFELRSVLCRCERGAVLRAYVSSCVQAGYSGQPRTATEIHPDRALQNSISISLHRFGFSIGSGSVGSVFPGCSRTECLFIPVSRGVNNTRIGRFPRIWGTQLVMGSHVNTPPGRFARILQMRRQWPRQPCSAPIPPFQAYQAQPAVGIGKYYSNLAETRARSLGFIQLQNARKMNVENQRTSGPFPFLPSFRSIPIIFQVASDTETCSEWVFLTPLQAARRVNFHHSGMP</sequence>
<reference evidence="1 2" key="1">
    <citation type="journal article" date="2024" name="J Genomics">
        <title>Draft genome sequencing and assembly of Favolaschia claudopus CIRM-BRFM 2984 isolated from oak limbs.</title>
        <authorList>
            <person name="Navarro D."/>
            <person name="Drula E."/>
            <person name="Chaduli D."/>
            <person name="Cazenave R."/>
            <person name="Ahrendt S."/>
            <person name="Wang J."/>
            <person name="Lipzen A."/>
            <person name="Daum C."/>
            <person name="Barry K."/>
            <person name="Grigoriev I.V."/>
            <person name="Favel A."/>
            <person name="Rosso M.N."/>
            <person name="Martin F."/>
        </authorList>
    </citation>
    <scope>NUCLEOTIDE SEQUENCE [LARGE SCALE GENOMIC DNA]</scope>
    <source>
        <strain evidence="1 2">CIRM-BRFM 2984</strain>
    </source>
</reference>
<dbReference type="Proteomes" id="UP001362999">
    <property type="component" value="Unassembled WGS sequence"/>
</dbReference>
<dbReference type="AlphaFoldDB" id="A0AAW0AIR1"/>
<name>A0AAW0AIR1_9AGAR</name>
<comment type="caution">
    <text evidence="1">The sequence shown here is derived from an EMBL/GenBank/DDBJ whole genome shotgun (WGS) entry which is preliminary data.</text>
</comment>
<protein>
    <submittedName>
        <fullName evidence="1">Uncharacterized protein</fullName>
    </submittedName>
</protein>